<keyword evidence="3" id="KW-0547">Nucleotide-binding</keyword>
<keyword evidence="4 10" id="KW-0067">ATP-binding</keyword>
<dbReference type="AlphaFoldDB" id="A0A8J3VGS2"/>
<reference evidence="10" key="1">
    <citation type="submission" date="2021-01" db="EMBL/GenBank/DDBJ databases">
        <title>Whole genome shotgun sequence of Rhizocola hellebori NBRC 109834.</title>
        <authorList>
            <person name="Komaki H."/>
            <person name="Tamura T."/>
        </authorList>
    </citation>
    <scope>NUCLEOTIDE SEQUENCE</scope>
    <source>
        <strain evidence="10">NBRC 109834</strain>
    </source>
</reference>
<accession>A0A8J3VGS2</accession>
<dbReference type="PANTHER" id="PTHR43394:SF1">
    <property type="entry name" value="ATP-BINDING CASSETTE SUB-FAMILY B MEMBER 10, MITOCHONDRIAL"/>
    <property type="match status" value="1"/>
</dbReference>
<feature type="transmembrane region" description="Helical" evidence="7">
    <location>
        <begin position="132"/>
        <end position="155"/>
    </location>
</feature>
<keyword evidence="11" id="KW-1185">Reference proteome</keyword>
<dbReference type="GO" id="GO:0015421">
    <property type="term" value="F:ABC-type oligopeptide transporter activity"/>
    <property type="evidence" value="ECO:0007669"/>
    <property type="project" value="TreeGrafter"/>
</dbReference>
<name>A0A8J3VGS2_9ACTN</name>
<evidence type="ECO:0000256" key="4">
    <source>
        <dbReference type="ARBA" id="ARBA00022840"/>
    </source>
</evidence>
<dbReference type="RefSeq" id="WP_203909595.1">
    <property type="nucleotide sequence ID" value="NZ_BONY01000021.1"/>
</dbReference>
<evidence type="ECO:0000256" key="1">
    <source>
        <dbReference type="ARBA" id="ARBA00004651"/>
    </source>
</evidence>
<dbReference type="InterPro" id="IPR003593">
    <property type="entry name" value="AAA+_ATPase"/>
</dbReference>
<dbReference type="SMART" id="SM00382">
    <property type="entry name" value="AAA"/>
    <property type="match status" value="1"/>
</dbReference>
<feature type="transmembrane region" description="Helical" evidence="7">
    <location>
        <begin position="161"/>
        <end position="179"/>
    </location>
</feature>
<keyword evidence="2 7" id="KW-0812">Transmembrane</keyword>
<dbReference type="SUPFAM" id="SSF90123">
    <property type="entry name" value="ABC transporter transmembrane region"/>
    <property type="match status" value="1"/>
</dbReference>
<dbReference type="EMBL" id="BONY01000021">
    <property type="protein sequence ID" value="GIH05755.1"/>
    <property type="molecule type" value="Genomic_DNA"/>
</dbReference>
<evidence type="ECO:0000256" key="2">
    <source>
        <dbReference type="ARBA" id="ARBA00022692"/>
    </source>
</evidence>
<evidence type="ECO:0000256" key="6">
    <source>
        <dbReference type="ARBA" id="ARBA00023136"/>
    </source>
</evidence>
<protein>
    <submittedName>
        <fullName evidence="10">Multidrug ABC transporter ATP-binding protein</fullName>
    </submittedName>
</protein>
<dbReference type="InterPro" id="IPR017871">
    <property type="entry name" value="ABC_transporter-like_CS"/>
</dbReference>
<evidence type="ECO:0000256" key="5">
    <source>
        <dbReference type="ARBA" id="ARBA00022989"/>
    </source>
</evidence>
<dbReference type="Gene3D" id="3.40.50.300">
    <property type="entry name" value="P-loop containing nucleotide triphosphate hydrolases"/>
    <property type="match status" value="1"/>
</dbReference>
<feature type="domain" description="ABC transmembrane type-1" evidence="9">
    <location>
        <begin position="22"/>
        <end position="304"/>
    </location>
</feature>
<dbReference type="GO" id="GO:0005524">
    <property type="term" value="F:ATP binding"/>
    <property type="evidence" value="ECO:0007669"/>
    <property type="project" value="UniProtKB-KW"/>
</dbReference>
<evidence type="ECO:0000313" key="11">
    <source>
        <dbReference type="Proteomes" id="UP000612899"/>
    </source>
</evidence>
<dbReference type="Gene3D" id="1.20.1560.10">
    <property type="entry name" value="ABC transporter type 1, transmembrane domain"/>
    <property type="match status" value="1"/>
</dbReference>
<comment type="subcellular location">
    <subcellularLocation>
        <location evidence="1">Cell membrane</location>
        <topology evidence="1">Multi-pass membrane protein</topology>
    </subcellularLocation>
</comment>
<dbReference type="Proteomes" id="UP000612899">
    <property type="component" value="Unassembled WGS sequence"/>
</dbReference>
<evidence type="ECO:0000313" key="10">
    <source>
        <dbReference type="EMBL" id="GIH05755.1"/>
    </source>
</evidence>
<dbReference type="InterPro" id="IPR011527">
    <property type="entry name" value="ABC1_TM_dom"/>
</dbReference>
<evidence type="ECO:0000259" key="9">
    <source>
        <dbReference type="PROSITE" id="PS50929"/>
    </source>
</evidence>
<dbReference type="InterPro" id="IPR039421">
    <property type="entry name" value="Type_1_exporter"/>
</dbReference>
<dbReference type="InterPro" id="IPR003439">
    <property type="entry name" value="ABC_transporter-like_ATP-bd"/>
</dbReference>
<keyword evidence="6 7" id="KW-0472">Membrane</keyword>
<dbReference type="InterPro" id="IPR027417">
    <property type="entry name" value="P-loop_NTPase"/>
</dbReference>
<evidence type="ECO:0000259" key="8">
    <source>
        <dbReference type="PROSITE" id="PS50893"/>
    </source>
</evidence>
<dbReference type="PROSITE" id="PS00211">
    <property type="entry name" value="ABC_TRANSPORTER_1"/>
    <property type="match status" value="1"/>
</dbReference>
<gene>
    <name evidence="10" type="ORF">Rhe02_38220</name>
</gene>
<dbReference type="PANTHER" id="PTHR43394">
    <property type="entry name" value="ATP-DEPENDENT PERMEASE MDL1, MITOCHONDRIAL"/>
    <property type="match status" value="1"/>
</dbReference>
<dbReference type="SUPFAM" id="SSF52540">
    <property type="entry name" value="P-loop containing nucleoside triphosphate hydrolases"/>
    <property type="match status" value="1"/>
</dbReference>
<dbReference type="PROSITE" id="PS50929">
    <property type="entry name" value="ABC_TM1F"/>
    <property type="match status" value="1"/>
</dbReference>
<feature type="transmembrane region" description="Helical" evidence="7">
    <location>
        <begin position="21"/>
        <end position="45"/>
    </location>
</feature>
<dbReference type="GO" id="GO:0016887">
    <property type="term" value="F:ATP hydrolysis activity"/>
    <property type="evidence" value="ECO:0007669"/>
    <property type="project" value="InterPro"/>
</dbReference>
<dbReference type="Pfam" id="PF00005">
    <property type="entry name" value="ABC_tran"/>
    <property type="match status" value="1"/>
</dbReference>
<evidence type="ECO:0000256" key="3">
    <source>
        <dbReference type="ARBA" id="ARBA00022741"/>
    </source>
</evidence>
<organism evidence="10 11">
    <name type="scientific">Rhizocola hellebori</name>
    <dbReference type="NCBI Taxonomy" id="1392758"/>
    <lineage>
        <taxon>Bacteria</taxon>
        <taxon>Bacillati</taxon>
        <taxon>Actinomycetota</taxon>
        <taxon>Actinomycetes</taxon>
        <taxon>Micromonosporales</taxon>
        <taxon>Micromonosporaceae</taxon>
        <taxon>Rhizocola</taxon>
    </lineage>
</organism>
<comment type="caution">
    <text evidence="10">The sequence shown here is derived from an EMBL/GenBank/DDBJ whole genome shotgun (WGS) entry which is preliminary data.</text>
</comment>
<feature type="domain" description="ABC transporter" evidence="8">
    <location>
        <begin position="338"/>
        <end position="568"/>
    </location>
</feature>
<feature type="transmembrane region" description="Helical" evidence="7">
    <location>
        <begin position="270"/>
        <end position="288"/>
    </location>
</feature>
<dbReference type="GO" id="GO:0005886">
    <property type="term" value="C:plasma membrane"/>
    <property type="evidence" value="ECO:0007669"/>
    <property type="project" value="UniProtKB-SubCell"/>
</dbReference>
<sequence length="580" mass="62164">MSLGTLGRRVIGRFARYRGRLLLSLLAVVVSTGMGVLTPLLLRAIVDDAIPHQDRRLLTLLCLAMLVMGVAQSLLFVAQGRLANSIGLSVVHDLRMDVYQRVQSMPITFHAGKSGSEVQTRLASDIGGISDVVTFTAQSALGSVTIVVTIGVAMFLLSWPIAVAAIGLTLAMALVNRAYAEKQRMLAVQTQERTSDMMRLAGEHLSLPGVLLGRTLRRWDLQLAQFRCVSRAIADLTTRQRSAGTTAGAIIGVSFAAIPPLVYWMAGGGFTSLTIGTALVLVVLQLQLSGPLQELLSLSAQLRMSLARFDRVFEYLDLGPISPLPAPLASAASRAWQVRLRGVGYEYPDSSRIVLEGIDLDFPAGSSTMIVGSTGSGKSTLGYLIAGLLEPSQGTIVVPEAASSLRSELVMLVPQESSMFNATIRENLLFARPDASEAQLREVLSRLGLDDLITALPDGLDTAVGERGYQLSGGERQRLALARAILSPSGVIVLDEVTSSLDWATARTVQAAIDEFRGERTLIVISHRLSGLRDDDRVVVLAEGRVVETGTHGVLRNASGSYADLLQVREQQLTEASWSG</sequence>
<evidence type="ECO:0000256" key="7">
    <source>
        <dbReference type="SAM" id="Phobius"/>
    </source>
</evidence>
<keyword evidence="5 7" id="KW-1133">Transmembrane helix</keyword>
<dbReference type="PROSITE" id="PS50893">
    <property type="entry name" value="ABC_TRANSPORTER_2"/>
    <property type="match status" value="1"/>
</dbReference>
<feature type="transmembrane region" description="Helical" evidence="7">
    <location>
        <begin position="57"/>
        <end position="78"/>
    </location>
</feature>
<dbReference type="Pfam" id="PF00664">
    <property type="entry name" value="ABC_membrane"/>
    <property type="match status" value="1"/>
</dbReference>
<dbReference type="InterPro" id="IPR036640">
    <property type="entry name" value="ABC1_TM_sf"/>
</dbReference>
<proteinExistence type="predicted"/>